<proteinExistence type="predicted"/>
<evidence type="ECO:0000313" key="2">
    <source>
        <dbReference type="EMBL" id="RYJ19470.1"/>
    </source>
</evidence>
<evidence type="ECO:0000313" key="3">
    <source>
        <dbReference type="Proteomes" id="UP000294028"/>
    </source>
</evidence>
<reference evidence="2 3" key="1">
    <citation type="submission" date="2018-12" db="EMBL/GenBank/DDBJ databases">
        <title>Genome analysis provides insights into bioremediation potentialities of Halogeometricum borinquense strain N11.</title>
        <authorList>
            <person name="Najjari A."/>
            <person name="Youssef N."/>
            <person name="Fhoula I."/>
            <person name="Ben Dhia O."/>
            <person name="Mahjoubi M."/>
            <person name="Ouzari H.I."/>
            <person name="Cherif A."/>
        </authorList>
    </citation>
    <scope>NUCLEOTIDE SEQUENCE [LARGE SCALE GENOMIC DNA]</scope>
    <source>
        <strain evidence="2 3">N11</strain>
    </source>
</reference>
<dbReference type="EMBL" id="RZHH01000001">
    <property type="protein sequence ID" value="RYJ19470.1"/>
    <property type="molecule type" value="Genomic_DNA"/>
</dbReference>
<dbReference type="AlphaFoldDB" id="A0A482TCQ7"/>
<organism evidence="2 3">
    <name type="scientific">Halogeometricum borinquense</name>
    <dbReference type="NCBI Taxonomy" id="60847"/>
    <lineage>
        <taxon>Archaea</taxon>
        <taxon>Methanobacteriati</taxon>
        <taxon>Methanobacteriota</taxon>
        <taxon>Stenosarchaea group</taxon>
        <taxon>Halobacteria</taxon>
        <taxon>Halobacteriales</taxon>
        <taxon>Haloferacaceae</taxon>
        <taxon>Halogeometricum</taxon>
    </lineage>
</organism>
<feature type="compositionally biased region" description="Basic and acidic residues" evidence="1">
    <location>
        <begin position="646"/>
        <end position="659"/>
    </location>
</feature>
<feature type="region of interest" description="Disordered" evidence="1">
    <location>
        <begin position="462"/>
        <end position="520"/>
    </location>
</feature>
<sequence>MTDGGSELTRRRLLAAVASASAAAVAGCSATESEPNATTTAVPTDEARTLAERYAPVLYFDANERWFPTDPRPYESESDGEPVVEGFDALDGYSERATETPVPDPTVFYNVRSYEESPLTVVQYWFYSAFDQFTTNFHWHDWEVVHVFIDTERDSARLHVASSHSRRVPNNEHLDPMEEVPRILSELGSHSSALSLNEERESFQRVSVGDISADITNRAIRGLSSLENVPAAYGLPRDEGFRLPFVVPELDGKPVYEHERLPAVTRDTLVPEALTIRSFDDLTSPPTDLPGRETGLALDFEGRNDPEGDETYELVPATEVEHLTAFTGTQLSFEFNVPQFAEDAIAGHLTTTDAPWTQERYEDPAADITEPAHRAALAEQYDAIGAPGSVGSVVAAVTEAVTTDDAPENEGLTTQTSNVEAVALLESDPEAVPTFGGVALLRDVPPGEHRLTVNRAGAAPYSQQLSVSDATESETATNNATETEATNSTADVTETETTDSTADATTGETGGSNEADQTPPGVAVAGVDGEIPLVASGDAVKLRVDADGTDATLTDVAVEDDFAGRLYDSPVNGSDAVYVHRGGAYTTEVRDTDDAIGAFRVNPAEEPSVTIDRPRTGKASLASFLADVTRETAATVQEAAEGTDGGGDKNESGGDKNESGGDDSGTGGGPSANAIHGLTKSLEAIAAAADRAAERAESNDAPGADKALEAATDNLQRAKDRLEAASDGLPDPAANAARNRLDQATRRSEQALAAEKL</sequence>
<accession>A0A482TCQ7</accession>
<feature type="compositionally biased region" description="Low complexity" evidence="1">
    <location>
        <begin position="473"/>
        <end position="492"/>
    </location>
</feature>
<evidence type="ECO:0000256" key="1">
    <source>
        <dbReference type="SAM" id="MobiDB-lite"/>
    </source>
</evidence>
<feature type="region of interest" description="Disordered" evidence="1">
    <location>
        <begin position="637"/>
        <end position="677"/>
    </location>
</feature>
<dbReference type="PROSITE" id="PS51318">
    <property type="entry name" value="TAT"/>
    <property type="match status" value="1"/>
</dbReference>
<dbReference type="Proteomes" id="UP000294028">
    <property type="component" value="Unassembled WGS sequence"/>
</dbReference>
<feature type="compositionally biased region" description="Low complexity" evidence="1">
    <location>
        <begin position="498"/>
        <end position="507"/>
    </location>
</feature>
<comment type="caution">
    <text evidence="2">The sequence shown here is derived from an EMBL/GenBank/DDBJ whole genome shotgun (WGS) entry which is preliminary data.</text>
</comment>
<feature type="compositionally biased region" description="Basic and acidic residues" evidence="1">
    <location>
        <begin position="739"/>
        <end position="757"/>
    </location>
</feature>
<gene>
    <name evidence="2" type="ORF">ELS19_00220</name>
</gene>
<protein>
    <submittedName>
        <fullName evidence="2">Uncharacterized protein</fullName>
    </submittedName>
</protein>
<name>A0A482TCQ7_9EURY</name>
<feature type="region of interest" description="Disordered" evidence="1">
    <location>
        <begin position="689"/>
        <end position="757"/>
    </location>
</feature>
<dbReference type="InterPro" id="IPR006311">
    <property type="entry name" value="TAT_signal"/>
</dbReference>
<dbReference type="RefSeq" id="WP_129782994.1">
    <property type="nucleotide sequence ID" value="NZ_RZHH01000001.1"/>
</dbReference>